<evidence type="ECO:0000256" key="1">
    <source>
        <dbReference type="ARBA" id="ARBA00022975"/>
    </source>
</evidence>
<name>A0A0H4I8A7_9GAMM</name>
<evidence type="ECO:0000313" key="3">
    <source>
        <dbReference type="EMBL" id="AKO53960.1"/>
    </source>
</evidence>
<accession>A0A0H4I8A7</accession>
<sequence length="444" mass="45750">MKLSSRPPAGSVKIMGGQLYRGATATSAGALEANPGLLIKNGRIAALGPDALTQAADETLMAENCIVSPGFLDLCCNLREPGNSQKGNMSSETRAAAHGGFTSVCAAPDTSPVNDSGAVTNLIRDIAASRALVRVLPIGAVTRGLKGELLSDMAGLQKAGCVALGNASRGLSNARVLRRCMSYAQTFGLTLMFSPENQALAADGYAHDGLVTTRLGLLGIPEVAETTAVMEMILLAEETGVRLHLSQLSCARSVDMLAEARQRGIQVTADVAMHQLAFTEDALSGFDSRFHVRPPLRSESDRKALVAGVRDGVIDAIVSQHQPHESAAKQAPLAASEPGLSSIEVVLSLGLERVAANELSLPQLLRALTAGPAAVLGQSAASNAGLSAGAVADLCIFNPDQSWSPGPGTLVSAGGNGPVLERSMPGVVCYTLVAGHKAWPSLLP</sequence>
<dbReference type="KEGG" id="mpq:ABA45_17210"/>
<dbReference type="Gene3D" id="2.30.40.10">
    <property type="entry name" value="Urease, subunit C, domain 1"/>
    <property type="match status" value="1"/>
</dbReference>
<dbReference type="SUPFAM" id="SSF51338">
    <property type="entry name" value="Composite domain of metallo-dependent hydrolases"/>
    <property type="match status" value="1"/>
</dbReference>
<dbReference type="CDD" id="cd01317">
    <property type="entry name" value="DHOase_IIa"/>
    <property type="match status" value="1"/>
</dbReference>
<dbReference type="InterPro" id="IPR050138">
    <property type="entry name" value="DHOase/Allantoinase_Hydrolase"/>
</dbReference>
<dbReference type="PANTHER" id="PTHR43668:SF2">
    <property type="entry name" value="ALLANTOINASE"/>
    <property type="match status" value="1"/>
</dbReference>
<organism evidence="3 4">
    <name type="scientific">Marinobacter psychrophilus</name>
    <dbReference type="NCBI Taxonomy" id="330734"/>
    <lineage>
        <taxon>Bacteria</taxon>
        <taxon>Pseudomonadati</taxon>
        <taxon>Pseudomonadota</taxon>
        <taxon>Gammaproteobacteria</taxon>
        <taxon>Pseudomonadales</taxon>
        <taxon>Marinobacteraceae</taxon>
        <taxon>Marinobacter</taxon>
    </lineage>
</organism>
<evidence type="ECO:0000259" key="2">
    <source>
        <dbReference type="Pfam" id="PF12890"/>
    </source>
</evidence>
<gene>
    <name evidence="3" type="ORF">ABA45_17210</name>
</gene>
<dbReference type="PATRIC" id="fig|330734.3.peg.3614"/>
<protein>
    <submittedName>
        <fullName evidence="3">Dihydroorotase</fullName>
    </submittedName>
</protein>
<dbReference type="InterPro" id="IPR011059">
    <property type="entry name" value="Metal-dep_hydrolase_composite"/>
</dbReference>
<dbReference type="GO" id="GO:0006145">
    <property type="term" value="P:purine nucleobase catabolic process"/>
    <property type="evidence" value="ECO:0007669"/>
    <property type="project" value="TreeGrafter"/>
</dbReference>
<feature type="domain" description="Dihydroorotase catalytic" evidence="2">
    <location>
        <begin position="66"/>
        <end position="250"/>
    </location>
</feature>
<reference evidence="3 4" key="1">
    <citation type="submission" date="2015-05" db="EMBL/GenBank/DDBJ databases">
        <title>Complete genome of Marinobacter psychrophilus strain 20041T isolated from sea-ice of the Canadian Basin.</title>
        <authorList>
            <person name="Song L."/>
            <person name="Ren L."/>
            <person name="Yu Y."/>
            <person name="Wang X."/>
        </authorList>
    </citation>
    <scope>NUCLEOTIDE SEQUENCE [LARGE SCALE GENOMIC DNA]</scope>
    <source>
        <strain evidence="3 4">20041</strain>
    </source>
</reference>
<dbReference type="STRING" id="330734.ABA45_17210"/>
<keyword evidence="4" id="KW-1185">Reference proteome</keyword>
<dbReference type="GO" id="GO:0004038">
    <property type="term" value="F:allantoinase activity"/>
    <property type="evidence" value="ECO:0007669"/>
    <property type="project" value="TreeGrafter"/>
</dbReference>
<proteinExistence type="predicted"/>
<dbReference type="PANTHER" id="PTHR43668">
    <property type="entry name" value="ALLANTOINASE"/>
    <property type="match status" value="1"/>
</dbReference>
<dbReference type="Pfam" id="PF12890">
    <property type="entry name" value="DHOase"/>
    <property type="match status" value="1"/>
</dbReference>
<evidence type="ECO:0000313" key="4">
    <source>
        <dbReference type="Proteomes" id="UP000036406"/>
    </source>
</evidence>
<dbReference type="SUPFAM" id="SSF51556">
    <property type="entry name" value="Metallo-dependent hydrolases"/>
    <property type="match status" value="1"/>
</dbReference>
<dbReference type="RefSeq" id="WP_048388204.1">
    <property type="nucleotide sequence ID" value="NZ_CP011494.1"/>
</dbReference>
<dbReference type="GO" id="GO:0046872">
    <property type="term" value="F:metal ion binding"/>
    <property type="evidence" value="ECO:0007669"/>
    <property type="project" value="InterPro"/>
</dbReference>
<dbReference type="Proteomes" id="UP000036406">
    <property type="component" value="Chromosome"/>
</dbReference>
<dbReference type="InterPro" id="IPR024403">
    <property type="entry name" value="DHOase_cat"/>
</dbReference>
<dbReference type="InterPro" id="IPR004722">
    <property type="entry name" value="DHOase"/>
</dbReference>
<dbReference type="GO" id="GO:0004151">
    <property type="term" value="F:dihydroorotase activity"/>
    <property type="evidence" value="ECO:0007669"/>
    <property type="project" value="InterPro"/>
</dbReference>
<dbReference type="GO" id="GO:0005737">
    <property type="term" value="C:cytoplasm"/>
    <property type="evidence" value="ECO:0007669"/>
    <property type="project" value="TreeGrafter"/>
</dbReference>
<dbReference type="Gene3D" id="3.20.20.140">
    <property type="entry name" value="Metal-dependent hydrolases"/>
    <property type="match status" value="1"/>
</dbReference>
<dbReference type="GO" id="GO:0006221">
    <property type="term" value="P:pyrimidine nucleotide biosynthetic process"/>
    <property type="evidence" value="ECO:0007669"/>
    <property type="project" value="UniProtKB-KW"/>
</dbReference>
<dbReference type="AlphaFoldDB" id="A0A0H4I8A7"/>
<keyword evidence="1" id="KW-0665">Pyrimidine biosynthesis</keyword>
<dbReference type="InterPro" id="IPR032466">
    <property type="entry name" value="Metal_Hydrolase"/>
</dbReference>
<dbReference type="EMBL" id="CP011494">
    <property type="protein sequence ID" value="AKO53960.1"/>
    <property type="molecule type" value="Genomic_DNA"/>
</dbReference>